<keyword evidence="5" id="KW-1185">Reference proteome</keyword>
<evidence type="ECO:0000256" key="1">
    <source>
        <dbReference type="RuleBase" id="RU368003"/>
    </source>
</evidence>
<organism evidence="4 5">
    <name type="scientific">Wickerhamiella sorbophila</name>
    <dbReference type="NCBI Taxonomy" id="45607"/>
    <lineage>
        <taxon>Eukaryota</taxon>
        <taxon>Fungi</taxon>
        <taxon>Dikarya</taxon>
        <taxon>Ascomycota</taxon>
        <taxon>Saccharomycotina</taxon>
        <taxon>Dipodascomycetes</taxon>
        <taxon>Dipodascales</taxon>
        <taxon>Trichomonascaceae</taxon>
        <taxon>Wickerhamiella</taxon>
    </lineage>
</organism>
<dbReference type="GO" id="GO:0010468">
    <property type="term" value="P:regulation of gene expression"/>
    <property type="evidence" value="ECO:0007669"/>
    <property type="project" value="TreeGrafter"/>
</dbReference>
<comment type="function">
    <text evidence="1">Required for exosome-dependent processing of pre-rRNA and small nucleolar RNA (snRNA) precursors. Involved in processing of 35S pre-rRNA at the A0, A1 and A2 sites.</text>
</comment>
<reference evidence="4 5" key="1">
    <citation type="submission" date="2017-04" db="EMBL/GenBank/DDBJ databases">
        <title>Genome sequencing of [Candida] sorbophila.</title>
        <authorList>
            <person name="Ahn J.O."/>
        </authorList>
    </citation>
    <scope>NUCLEOTIDE SEQUENCE [LARGE SCALE GENOMIC DNA]</scope>
    <source>
        <strain evidence="4 5">DS02</strain>
    </source>
</reference>
<sequence length="113" mass="12500">MDAKKLQQLVDEFEMDIDAAEAQLGSILDESLESQAEKRSGKEAAMSYALAAYSLSSLLFAYLRSEGEPIDLVQGEIERVQTLIKKIEATENDAPSRKDRKNSAKAAKVARHK</sequence>
<dbReference type="PANTHER" id="PTHR15341">
    <property type="entry name" value="SUN-COR STEROID HORMONE RECEPTOR CO-REPRESSOR"/>
    <property type="match status" value="1"/>
</dbReference>
<keyword evidence="1" id="KW-0698">rRNA processing</keyword>
<keyword evidence="2" id="KW-0175">Coiled coil</keyword>
<dbReference type="GO" id="GO:0000178">
    <property type="term" value="C:exosome (RNase complex)"/>
    <property type="evidence" value="ECO:0007669"/>
    <property type="project" value="TreeGrafter"/>
</dbReference>
<dbReference type="GO" id="GO:0000460">
    <property type="term" value="P:maturation of 5.8S rRNA"/>
    <property type="evidence" value="ECO:0007669"/>
    <property type="project" value="TreeGrafter"/>
</dbReference>
<keyword evidence="1" id="KW-0539">Nucleus</keyword>
<evidence type="ECO:0000256" key="2">
    <source>
        <dbReference type="SAM" id="Coils"/>
    </source>
</evidence>
<dbReference type="InterPro" id="IPR011082">
    <property type="entry name" value="Exosome-assoc_fac/DNA_repair"/>
</dbReference>
<evidence type="ECO:0000313" key="4">
    <source>
        <dbReference type="EMBL" id="PRT53870.1"/>
    </source>
</evidence>
<dbReference type="GO" id="GO:0003677">
    <property type="term" value="F:DNA binding"/>
    <property type="evidence" value="ECO:0007669"/>
    <property type="project" value="TreeGrafter"/>
</dbReference>
<dbReference type="AlphaFoldDB" id="A0A2T0FFX1"/>
<dbReference type="RefSeq" id="XP_024663816.1">
    <property type="nucleotide sequence ID" value="XM_024808048.1"/>
</dbReference>
<dbReference type="PANTHER" id="PTHR15341:SF3">
    <property type="entry name" value="NUCLEAR NUCLEIC ACID-BINDING PROTEIN C1D"/>
    <property type="match status" value="1"/>
</dbReference>
<gene>
    <name evidence="4" type="ORF">B9G98_01490</name>
</gene>
<protein>
    <recommendedName>
        <fullName evidence="1">Exosome complex protein</fullName>
    </recommendedName>
</protein>
<dbReference type="GO" id="GO:0003723">
    <property type="term" value="F:RNA binding"/>
    <property type="evidence" value="ECO:0007669"/>
    <property type="project" value="UniProtKB-UniRule"/>
</dbReference>
<dbReference type="EMBL" id="NDIQ01000001">
    <property type="protein sequence ID" value="PRT53870.1"/>
    <property type="molecule type" value="Genomic_DNA"/>
</dbReference>
<comment type="subcellular location">
    <subcellularLocation>
        <location evidence="1">Nucleus</location>
    </subcellularLocation>
</comment>
<name>A0A2T0FFX1_9ASCO</name>
<dbReference type="GeneID" id="36515239"/>
<evidence type="ECO:0000256" key="3">
    <source>
        <dbReference type="SAM" id="MobiDB-lite"/>
    </source>
</evidence>
<dbReference type="Proteomes" id="UP000238350">
    <property type="component" value="Unassembled WGS sequence"/>
</dbReference>
<comment type="caution">
    <text evidence="4">The sequence shown here is derived from an EMBL/GenBank/DDBJ whole genome shotgun (WGS) entry which is preliminary data.</text>
</comment>
<comment type="similarity">
    <text evidence="1">Belongs to the C1D family.</text>
</comment>
<dbReference type="GO" id="GO:0005730">
    <property type="term" value="C:nucleolus"/>
    <property type="evidence" value="ECO:0007669"/>
    <property type="project" value="TreeGrafter"/>
</dbReference>
<feature type="region of interest" description="Disordered" evidence="3">
    <location>
        <begin position="90"/>
        <end position="113"/>
    </location>
</feature>
<accession>A0A2T0FFX1</accession>
<proteinExistence type="inferred from homology"/>
<feature type="coiled-coil region" evidence="2">
    <location>
        <begin position="3"/>
        <end position="30"/>
    </location>
</feature>
<keyword evidence="1" id="KW-0694">RNA-binding</keyword>
<evidence type="ECO:0000313" key="5">
    <source>
        <dbReference type="Proteomes" id="UP000238350"/>
    </source>
</evidence>